<dbReference type="Pfam" id="PF12822">
    <property type="entry name" value="ECF_trnsprt"/>
    <property type="match status" value="1"/>
</dbReference>
<keyword evidence="11" id="KW-1185">Reference proteome</keyword>
<dbReference type="Gene3D" id="1.10.1760.20">
    <property type="match status" value="1"/>
</dbReference>
<dbReference type="EMBL" id="PISE01000016">
    <property type="protein sequence ID" value="PKG24154.1"/>
    <property type="molecule type" value="Genomic_DNA"/>
</dbReference>
<protein>
    <recommendedName>
        <fullName evidence="8">Riboflavin transporter</fullName>
    </recommendedName>
</protein>
<keyword evidence="3 8" id="KW-0813">Transport</keyword>
<evidence type="ECO:0000256" key="9">
    <source>
        <dbReference type="SAM" id="Phobius"/>
    </source>
</evidence>
<comment type="subcellular location">
    <subcellularLocation>
        <location evidence="1">Cell membrane</location>
        <topology evidence="1">Multi-pass membrane protein</topology>
    </subcellularLocation>
</comment>
<dbReference type="GO" id="GO:0005886">
    <property type="term" value="C:plasma membrane"/>
    <property type="evidence" value="ECO:0007669"/>
    <property type="project" value="UniProtKB-SubCell"/>
</dbReference>
<dbReference type="PANTHER" id="PTHR38438:SF1">
    <property type="entry name" value="RIBOFLAVIN TRANSPORTER RIBU"/>
    <property type="match status" value="1"/>
</dbReference>
<reference evidence="10 11" key="1">
    <citation type="journal article" date="2003" name="Int. J. Syst. Evol. Microbiol.">
        <title>Bacillus nealsonii sp. nov., isolated from a spacecraft-assembly facility, whose spores are gamma-radiation resistant.</title>
        <authorList>
            <person name="Venkateswaran K."/>
            <person name="Kempf M."/>
            <person name="Chen F."/>
            <person name="Satomi M."/>
            <person name="Nicholson W."/>
            <person name="Kern R."/>
        </authorList>
    </citation>
    <scope>NUCLEOTIDE SEQUENCE [LARGE SCALE GENOMIC DNA]</scope>
    <source>
        <strain evidence="10 11">FO-92</strain>
    </source>
</reference>
<sequence length="205" mass="23013">MKKKMNVRTYVGVGMLSSLAYILMFMNFPIPPFPTFLKIDFSDIPALIAAFIFGPLAGVLVELIKNIIDYFITGSETGIPVGHMANFIAGVSFILPTYYIYNKLKSKKGMVFGLVVSVVLMSTLLSLFNYFVLLPVFMKLMNTPMSGPEIRQYVVSLILPFNLLKGVIISVLFMLVFSKMRAWIMKQQSQYSSAMLLGKKEAGRF</sequence>
<feature type="transmembrane region" description="Helical" evidence="9">
    <location>
        <begin position="7"/>
        <end position="26"/>
    </location>
</feature>
<dbReference type="GO" id="GO:0032217">
    <property type="term" value="F:riboflavin transmembrane transporter activity"/>
    <property type="evidence" value="ECO:0007669"/>
    <property type="project" value="UniProtKB-UniRule"/>
</dbReference>
<feature type="transmembrane region" description="Helical" evidence="9">
    <location>
        <begin position="46"/>
        <end position="64"/>
    </location>
</feature>
<evidence type="ECO:0000313" key="11">
    <source>
        <dbReference type="Proteomes" id="UP000233375"/>
    </source>
</evidence>
<organism evidence="10 11">
    <name type="scientific">Niallia nealsonii</name>
    <dbReference type="NCBI Taxonomy" id="115979"/>
    <lineage>
        <taxon>Bacteria</taxon>
        <taxon>Bacillati</taxon>
        <taxon>Bacillota</taxon>
        <taxon>Bacilli</taxon>
        <taxon>Bacillales</taxon>
        <taxon>Bacillaceae</taxon>
        <taxon>Niallia</taxon>
    </lineage>
</organism>
<comment type="caution">
    <text evidence="10">The sequence shown here is derived from an EMBL/GenBank/DDBJ whole genome shotgun (WGS) entry which is preliminary data.</text>
</comment>
<dbReference type="InterPro" id="IPR024529">
    <property type="entry name" value="ECF_trnsprt_substrate-spec"/>
</dbReference>
<evidence type="ECO:0000256" key="1">
    <source>
        <dbReference type="ARBA" id="ARBA00004651"/>
    </source>
</evidence>
<dbReference type="PANTHER" id="PTHR38438">
    <property type="entry name" value="RIBOFLAVIN TRANSPORTER RIBU"/>
    <property type="match status" value="1"/>
</dbReference>
<keyword evidence="5 9" id="KW-0812">Transmembrane</keyword>
<dbReference type="PIRSF" id="PIRSF037778">
    <property type="entry name" value="UCP037778_transp_RibU"/>
    <property type="match status" value="1"/>
</dbReference>
<comment type="similarity">
    <text evidence="2 8">Belongs to the prokaryotic riboflavin transporter (P-RFT) (TC 2.A.87) family.</text>
</comment>
<evidence type="ECO:0000256" key="5">
    <source>
        <dbReference type="ARBA" id="ARBA00022692"/>
    </source>
</evidence>
<evidence type="ECO:0000256" key="3">
    <source>
        <dbReference type="ARBA" id="ARBA00022448"/>
    </source>
</evidence>
<evidence type="ECO:0000256" key="4">
    <source>
        <dbReference type="ARBA" id="ARBA00022475"/>
    </source>
</evidence>
<evidence type="ECO:0000256" key="6">
    <source>
        <dbReference type="ARBA" id="ARBA00022989"/>
    </source>
</evidence>
<accession>A0A2N0Z3S4</accession>
<dbReference type="InterPro" id="IPR025720">
    <property type="entry name" value="RibU"/>
</dbReference>
<name>A0A2N0Z3S4_9BACI</name>
<dbReference type="Proteomes" id="UP000233375">
    <property type="component" value="Unassembled WGS sequence"/>
</dbReference>
<dbReference type="AlphaFoldDB" id="A0A2N0Z3S4"/>
<dbReference type="RefSeq" id="WP_101176816.1">
    <property type="nucleotide sequence ID" value="NZ_PISE01000016.1"/>
</dbReference>
<keyword evidence="7 8" id="KW-0472">Membrane</keyword>
<dbReference type="OrthoDB" id="9809216at2"/>
<comment type="function">
    <text evidence="8">Probably a riboflavin-binding protein that interacts with the energy-coupling factor (ECF) ABC-transporter complex.</text>
</comment>
<keyword evidence="4 8" id="KW-1003">Cell membrane</keyword>
<keyword evidence="6 9" id="KW-1133">Transmembrane helix</keyword>
<gene>
    <name evidence="10" type="ORF">CWS01_08795</name>
</gene>
<feature type="transmembrane region" description="Helical" evidence="9">
    <location>
        <begin position="153"/>
        <end position="177"/>
    </location>
</feature>
<evidence type="ECO:0000256" key="2">
    <source>
        <dbReference type="ARBA" id="ARBA00005540"/>
    </source>
</evidence>
<feature type="transmembrane region" description="Helical" evidence="9">
    <location>
        <begin position="111"/>
        <end position="133"/>
    </location>
</feature>
<evidence type="ECO:0000256" key="7">
    <source>
        <dbReference type="ARBA" id="ARBA00023136"/>
    </source>
</evidence>
<evidence type="ECO:0000313" key="10">
    <source>
        <dbReference type="EMBL" id="PKG24154.1"/>
    </source>
</evidence>
<evidence type="ECO:0000256" key="8">
    <source>
        <dbReference type="PIRNR" id="PIRNR037778"/>
    </source>
</evidence>
<proteinExistence type="inferred from homology"/>